<accession>A0A059ADT2</accession>
<sequence length="268" mass="30637">MPQRDPYEINWIVEYWKKRSIYQVPTSVTDLNRNAFNQQAVSFGPYHHGEIHLRTTTIGKCLHFLDVVRKSLLLHEKPKLDKAGCEDLLLVRSATELIEHGIRLKKSETRSLTDISFAAGVLSLPEIMVEEATDSMFLDLIAFERFHVRTGNEVTSYIYVMDYIIDDEGDVTLLHNFGIVLNVLGDDKETIEMFPLLAKYTTTEPNNSLIAVCNKVNEYCNKPWNKWGANLLQTYFRGPWALLSFIAAIFLSALTIIQTVYTVLSSNK</sequence>
<evidence type="ECO:0000256" key="1">
    <source>
        <dbReference type="SAM" id="Phobius"/>
    </source>
</evidence>
<name>A0A059ADT2_EUCGR</name>
<evidence type="ECO:0000313" key="2">
    <source>
        <dbReference type="EMBL" id="KCW52262.1"/>
    </source>
</evidence>
<dbReference type="Gramene" id="KCW52262">
    <property type="protein sequence ID" value="KCW52262"/>
    <property type="gene ID" value="EUGRSUZ_J01681"/>
</dbReference>
<keyword evidence="1" id="KW-0472">Membrane</keyword>
<keyword evidence="1" id="KW-0812">Transmembrane</keyword>
<reference evidence="2" key="1">
    <citation type="submission" date="2013-07" db="EMBL/GenBank/DDBJ databases">
        <title>The genome of Eucalyptus grandis.</title>
        <authorList>
            <person name="Schmutz J."/>
            <person name="Hayes R."/>
            <person name="Myburg A."/>
            <person name="Tuskan G."/>
            <person name="Grattapaglia D."/>
            <person name="Rokhsar D.S."/>
        </authorList>
    </citation>
    <scope>NUCLEOTIDE SEQUENCE</scope>
    <source>
        <tissue evidence="2">Leaf extractions</tissue>
    </source>
</reference>
<dbReference type="InterPro" id="IPR004158">
    <property type="entry name" value="DUF247_pln"/>
</dbReference>
<organism evidence="2">
    <name type="scientific">Eucalyptus grandis</name>
    <name type="common">Flooded gum</name>
    <dbReference type="NCBI Taxonomy" id="71139"/>
    <lineage>
        <taxon>Eukaryota</taxon>
        <taxon>Viridiplantae</taxon>
        <taxon>Streptophyta</taxon>
        <taxon>Embryophyta</taxon>
        <taxon>Tracheophyta</taxon>
        <taxon>Spermatophyta</taxon>
        <taxon>Magnoliopsida</taxon>
        <taxon>eudicotyledons</taxon>
        <taxon>Gunneridae</taxon>
        <taxon>Pentapetalae</taxon>
        <taxon>rosids</taxon>
        <taxon>malvids</taxon>
        <taxon>Myrtales</taxon>
        <taxon>Myrtaceae</taxon>
        <taxon>Myrtoideae</taxon>
        <taxon>Eucalypteae</taxon>
        <taxon>Eucalyptus</taxon>
    </lineage>
</organism>
<dbReference type="PANTHER" id="PTHR31170:SF18">
    <property type="entry name" value="(WILD MALAYSIAN BANANA) HYPOTHETICAL PROTEIN"/>
    <property type="match status" value="1"/>
</dbReference>
<dbReference type="EMBL" id="KK198762">
    <property type="protein sequence ID" value="KCW52262.1"/>
    <property type="molecule type" value="Genomic_DNA"/>
</dbReference>
<dbReference type="PANTHER" id="PTHR31170">
    <property type="entry name" value="BNAC04G53230D PROTEIN"/>
    <property type="match status" value="1"/>
</dbReference>
<protein>
    <submittedName>
        <fullName evidence="2">Uncharacterized protein</fullName>
    </submittedName>
</protein>
<feature type="transmembrane region" description="Helical" evidence="1">
    <location>
        <begin position="240"/>
        <end position="264"/>
    </location>
</feature>
<dbReference type="Pfam" id="PF03140">
    <property type="entry name" value="DUF247"/>
    <property type="match status" value="1"/>
</dbReference>
<dbReference type="AlphaFoldDB" id="A0A059ADT2"/>
<keyword evidence="1" id="KW-1133">Transmembrane helix</keyword>
<dbReference type="InParanoid" id="A0A059ADT2"/>
<gene>
    <name evidence="2" type="ORF">EUGRSUZ_J01681</name>
</gene>
<dbReference type="OMA" id="CAVELHE"/>
<dbReference type="eggNOG" id="ENOG502QR4P">
    <property type="taxonomic scope" value="Eukaryota"/>
</dbReference>
<proteinExistence type="predicted"/>
<dbReference type="STRING" id="71139.A0A059ADT2"/>